<evidence type="ECO:0000313" key="1">
    <source>
        <dbReference type="EMBL" id="SNR31903.1"/>
    </source>
</evidence>
<evidence type="ECO:0000313" key="2">
    <source>
        <dbReference type="Proteomes" id="UP000198384"/>
    </source>
</evidence>
<dbReference type="OrthoDB" id="1446707at2"/>
<proteinExistence type="predicted"/>
<protein>
    <submittedName>
        <fullName evidence="1">Uncharacterized protein</fullName>
    </submittedName>
</protein>
<dbReference type="EMBL" id="FZNT01000001">
    <property type="protein sequence ID" value="SNR31903.1"/>
    <property type="molecule type" value="Genomic_DNA"/>
</dbReference>
<dbReference type="Proteomes" id="UP000198384">
    <property type="component" value="Unassembled WGS sequence"/>
</dbReference>
<name>A0A238VDY6_9FLAO</name>
<gene>
    <name evidence="1" type="ORF">SAMN06265371_101200</name>
</gene>
<dbReference type="AlphaFoldDB" id="A0A238VDY6"/>
<reference evidence="1 2" key="1">
    <citation type="submission" date="2017-06" db="EMBL/GenBank/DDBJ databases">
        <authorList>
            <person name="Kim H.J."/>
            <person name="Triplett B.A."/>
        </authorList>
    </citation>
    <scope>NUCLEOTIDE SEQUENCE [LARGE SCALE GENOMIC DNA]</scope>
    <source>
        <strain evidence="1 2">DSM 29150</strain>
    </source>
</reference>
<keyword evidence="2" id="KW-1185">Reference proteome</keyword>
<organism evidence="1 2">
    <name type="scientific">Lutibacter agarilyticus</name>
    <dbReference type="NCBI Taxonomy" id="1109740"/>
    <lineage>
        <taxon>Bacteria</taxon>
        <taxon>Pseudomonadati</taxon>
        <taxon>Bacteroidota</taxon>
        <taxon>Flavobacteriia</taxon>
        <taxon>Flavobacteriales</taxon>
        <taxon>Flavobacteriaceae</taxon>
        <taxon>Lutibacter</taxon>
    </lineage>
</organism>
<sequence>MNKIAAFILSFIILFQSLSFDIQDVVKIPTLINHISCHLNGGDNLADFIEKHYGNQSETHKSEHHEHKELPFKHQHLDSHFQVAFVVYFQQYPFQMIEFIPENNNFNYAEPLTSLVVNNFFQPPKLA</sequence>
<accession>A0A238VDY6</accession>